<feature type="non-terminal residue" evidence="1">
    <location>
        <position position="51"/>
    </location>
</feature>
<evidence type="ECO:0000313" key="1">
    <source>
        <dbReference type="EMBL" id="TNN04784.1"/>
    </source>
</evidence>
<dbReference type="OrthoDB" id="6279146at2759"/>
<sequence length="51" mass="5819">HLYQGPYKVLHRNDKIISNELAGKGDTVSIERVKPEFLEGDNCQLTPQLRP</sequence>
<organism evidence="1 2">
    <name type="scientific">Schistosoma japonicum</name>
    <name type="common">Blood fluke</name>
    <dbReference type="NCBI Taxonomy" id="6182"/>
    <lineage>
        <taxon>Eukaryota</taxon>
        <taxon>Metazoa</taxon>
        <taxon>Spiralia</taxon>
        <taxon>Lophotrochozoa</taxon>
        <taxon>Platyhelminthes</taxon>
        <taxon>Trematoda</taxon>
        <taxon>Digenea</taxon>
        <taxon>Strigeidida</taxon>
        <taxon>Schistosomatoidea</taxon>
        <taxon>Schistosomatidae</taxon>
        <taxon>Schistosoma</taxon>
    </lineage>
</organism>
<keyword evidence="2" id="KW-1185">Reference proteome</keyword>
<protein>
    <submittedName>
        <fullName evidence="1">Uncharacterized protein</fullName>
    </submittedName>
</protein>
<dbReference type="AlphaFoldDB" id="A0A4Z2CL77"/>
<gene>
    <name evidence="1" type="ORF">EWB00_011069</name>
</gene>
<accession>A0A4Z2CL77</accession>
<reference evidence="1 2" key="1">
    <citation type="submission" date="2019-03" db="EMBL/GenBank/DDBJ databases">
        <title>An improved genome assembly of the fluke Schistosoma japonicum.</title>
        <authorList>
            <person name="Hu W."/>
            <person name="Luo F."/>
            <person name="Yin M."/>
            <person name="Mo X."/>
            <person name="Sun C."/>
            <person name="Wu Q."/>
            <person name="Zhu B."/>
            <person name="Xiang M."/>
            <person name="Wang J."/>
            <person name="Wang Y."/>
            <person name="Zhang T."/>
            <person name="Xu B."/>
            <person name="Zheng H."/>
            <person name="Feng Z."/>
        </authorList>
    </citation>
    <scope>NUCLEOTIDE SEQUENCE [LARGE SCALE GENOMIC DNA]</scope>
    <source>
        <strain evidence="1">HuSjv2</strain>
        <tissue evidence="1">Worms</tissue>
    </source>
</reference>
<proteinExistence type="predicted"/>
<dbReference type="Proteomes" id="UP000311919">
    <property type="component" value="Unassembled WGS sequence"/>
</dbReference>
<dbReference type="EMBL" id="SKCS01000904">
    <property type="protein sequence ID" value="TNN04784.1"/>
    <property type="molecule type" value="Genomic_DNA"/>
</dbReference>
<name>A0A4Z2CL77_SCHJA</name>
<evidence type="ECO:0000313" key="2">
    <source>
        <dbReference type="Proteomes" id="UP000311919"/>
    </source>
</evidence>
<comment type="caution">
    <text evidence="1">The sequence shown here is derived from an EMBL/GenBank/DDBJ whole genome shotgun (WGS) entry which is preliminary data.</text>
</comment>
<feature type="non-terminal residue" evidence="1">
    <location>
        <position position="1"/>
    </location>
</feature>